<gene>
    <name evidence="2" type="ORF">GIB67_031076</name>
</gene>
<feature type="domain" description="FBD" evidence="1">
    <location>
        <begin position="270"/>
        <end position="310"/>
    </location>
</feature>
<dbReference type="EMBL" id="JACGCM010002392">
    <property type="protein sequence ID" value="KAF6140320.1"/>
    <property type="molecule type" value="Genomic_DNA"/>
</dbReference>
<evidence type="ECO:0000313" key="3">
    <source>
        <dbReference type="Proteomes" id="UP000541444"/>
    </source>
</evidence>
<dbReference type="InterPro" id="IPR050232">
    <property type="entry name" value="FBL13/AtMIF1-like"/>
</dbReference>
<keyword evidence="3" id="KW-1185">Reference proteome</keyword>
<organism evidence="2 3">
    <name type="scientific">Kingdonia uniflora</name>
    <dbReference type="NCBI Taxonomy" id="39325"/>
    <lineage>
        <taxon>Eukaryota</taxon>
        <taxon>Viridiplantae</taxon>
        <taxon>Streptophyta</taxon>
        <taxon>Embryophyta</taxon>
        <taxon>Tracheophyta</taxon>
        <taxon>Spermatophyta</taxon>
        <taxon>Magnoliopsida</taxon>
        <taxon>Ranunculales</taxon>
        <taxon>Circaeasteraceae</taxon>
        <taxon>Kingdonia</taxon>
    </lineage>
</organism>
<dbReference type="Pfam" id="PF08387">
    <property type="entry name" value="FBD"/>
    <property type="match status" value="1"/>
</dbReference>
<evidence type="ECO:0000259" key="1">
    <source>
        <dbReference type="Pfam" id="PF08387"/>
    </source>
</evidence>
<dbReference type="Proteomes" id="UP000541444">
    <property type="component" value="Unassembled WGS sequence"/>
</dbReference>
<accession>A0A7J7LCR2</accession>
<evidence type="ECO:0000313" key="2">
    <source>
        <dbReference type="EMBL" id="KAF6140320.1"/>
    </source>
</evidence>
<dbReference type="InterPro" id="IPR006566">
    <property type="entry name" value="FBD"/>
</dbReference>
<dbReference type="AlphaFoldDB" id="A0A7J7LCR2"/>
<protein>
    <recommendedName>
        <fullName evidence="1">FBD domain-containing protein</fullName>
    </recommendedName>
</protein>
<dbReference type="OrthoDB" id="1298252at2759"/>
<reference evidence="2 3" key="1">
    <citation type="journal article" date="2020" name="IScience">
        <title>Genome Sequencing of the Endangered Kingdonia uniflora (Circaeasteraceae, Ranunculales) Reveals Potential Mechanisms of Evolutionary Specialization.</title>
        <authorList>
            <person name="Sun Y."/>
            <person name="Deng T."/>
            <person name="Zhang A."/>
            <person name="Moore M.J."/>
            <person name="Landis J.B."/>
            <person name="Lin N."/>
            <person name="Zhang H."/>
            <person name="Zhang X."/>
            <person name="Huang J."/>
            <person name="Zhang X."/>
            <person name="Sun H."/>
            <person name="Wang H."/>
        </authorList>
    </citation>
    <scope>NUCLEOTIDE SEQUENCE [LARGE SCALE GENOMIC DNA]</scope>
    <source>
        <strain evidence="2">TB1705</strain>
        <tissue evidence="2">Leaf</tissue>
    </source>
</reference>
<dbReference type="SUPFAM" id="SSF52047">
    <property type="entry name" value="RNI-like"/>
    <property type="match status" value="1"/>
</dbReference>
<dbReference type="PANTHER" id="PTHR31900:SF30">
    <property type="entry name" value="SUPERFAMILY PROTEIN, PUTATIVE-RELATED"/>
    <property type="match status" value="1"/>
</dbReference>
<name>A0A7J7LCR2_9MAGN</name>
<sequence>MSMSLWSVSNKWVLCALGHNVKNLDLSLKMSRLTRRLCMSSSLKTLNLCLFGYVLNVPTNVRFSNLENLNFKHIRFFSDNSAAKFIISCPILENLIYTCCNVSVLDIRSPKLIILKMKGLLETCEIKLSTPFLTKLVYEGPIPREFTIEELSSLFEASFSFRKLEPTENEIDHRAINILRGISNATRLLLDEHFIQLLSTVSDLSTSLPTSCPMLKHMKIYIHLANIEAIAFLLGSYPNLQSLDLFIYHEDAFPGIIDGNNYSKSNELLPLCMLNHLKTVSIFNFGGSARELKFMKFLLNNANVLEEMVISTMQWKLENHMEITDMWLNSSTTCDS</sequence>
<comment type="caution">
    <text evidence="2">The sequence shown here is derived from an EMBL/GenBank/DDBJ whole genome shotgun (WGS) entry which is preliminary data.</text>
</comment>
<proteinExistence type="predicted"/>
<dbReference type="PANTHER" id="PTHR31900">
    <property type="entry name" value="F-BOX/RNI SUPERFAMILY PROTEIN-RELATED"/>
    <property type="match status" value="1"/>
</dbReference>